<dbReference type="Proteomes" id="UP000287188">
    <property type="component" value="Unassembled WGS sequence"/>
</dbReference>
<organism evidence="1 2">
    <name type="scientific">Dictyobacter kobayashii</name>
    <dbReference type="NCBI Taxonomy" id="2014872"/>
    <lineage>
        <taxon>Bacteria</taxon>
        <taxon>Bacillati</taxon>
        <taxon>Chloroflexota</taxon>
        <taxon>Ktedonobacteria</taxon>
        <taxon>Ktedonobacterales</taxon>
        <taxon>Dictyobacteraceae</taxon>
        <taxon>Dictyobacter</taxon>
    </lineage>
</organism>
<sequence length="75" mass="8198">MFVHLVVLYAVIMAAYRLIDYYQRKVHEVSDSIALMKGFSHGRYAQAFIYLSGVIGPLPATTMATCLLDGAAAVS</sequence>
<proteinExistence type="predicted"/>
<protein>
    <submittedName>
        <fullName evidence="1">Uncharacterized protein</fullName>
    </submittedName>
</protein>
<name>A0A402AF94_9CHLR</name>
<evidence type="ECO:0000313" key="2">
    <source>
        <dbReference type="Proteomes" id="UP000287188"/>
    </source>
</evidence>
<evidence type="ECO:0000313" key="1">
    <source>
        <dbReference type="EMBL" id="GCE17790.1"/>
    </source>
</evidence>
<keyword evidence="2" id="KW-1185">Reference proteome</keyword>
<reference evidence="2" key="1">
    <citation type="submission" date="2018-12" db="EMBL/GenBank/DDBJ databases">
        <title>Tengunoibacter tsumagoiensis gen. nov., sp. nov., Dictyobacter kobayashii sp. nov., D. alpinus sp. nov., and D. joshuensis sp. nov. and description of Dictyobacteraceae fam. nov. within the order Ktedonobacterales isolated from Tengu-no-mugimeshi.</title>
        <authorList>
            <person name="Wang C.M."/>
            <person name="Zheng Y."/>
            <person name="Sakai Y."/>
            <person name="Toyoda A."/>
            <person name="Minakuchi Y."/>
            <person name="Abe K."/>
            <person name="Yokota A."/>
            <person name="Yabe S."/>
        </authorList>
    </citation>
    <scope>NUCLEOTIDE SEQUENCE [LARGE SCALE GENOMIC DNA]</scope>
    <source>
        <strain evidence="2">Uno11</strain>
    </source>
</reference>
<comment type="caution">
    <text evidence="1">The sequence shown here is derived from an EMBL/GenBank/DDBJ whole genome shotgun (WGS) entry which is preliminary data.</text>
</comment>
<accession>A0A402AF94</accession>
<dbReference type="EMBL" id="BIFS01000001">
    <property type="protein sequence ID" value="GCE17790.1"/>
    <property type="molecule type" value="Genomic_DNA"/>
</dbReference>
<gene>
    <name evidence="1" type="ORF">KDK_15900</name>
</gene>
<dbReference type="AlphaFoldDB" id="A0A402AF94"/>